<protein>
    <recommendedName>
        <fullName evidence="3">RNase H type-1 domain-containing protein</fullName>
    </recommendedName>
</protein>
<evidence type="ECO:0000313" key="2">
    <source>
        <dbReference type="Proteomes" id="UP001231189"/>
    </source>
</evidence>
<dbReference type="EMBL" id="JAUUTY010000002">
    <property type="protein sequence ID" value="KAK1681503.1"/>
    <property type="molecule type" value="Genomic_DNA"/>
</dbReference>
<organism evidence="1 2">
    <name type="scientific">Lolium multiflorum</name>
    <name type="common">Italian ryegrass</name>
    <name type="synonym">Lolium perenne subsp. multiflorum</name>
    <dbReference type="NCBI Taxonomy" id="4521"/>
    <lineage>
        <taxon>Eukaryota</taxon>
        <taxon>Viridiplantae</taxon>
        <taxon>Streptophyta</taxon>
        <taxon>Embryophyta</taxon>
        <taxon>Tracheophyta</taxon>
        <taxon>Spermatophyta</taxon>
        <taxon>Magnoliopsida</taxon>
        <taxon>Liliopsida</taxon>
        <taxon>Poales</taxon>
        <taxon>Poaceae</taxon>
        <taxon>BOP clade</taxon>
        <taxon>Pooideae</taxon>
        <taxon>Poodae</taxon>
        <taxon>Poeae</taxon>
        <taxon>Poeae Chloroplast Group 2 (Poeae type)</taxon>
        <taxon>Loliodinae</taxon>
        <taxon>Loliinae</taxon>
        <taxon>Lolium</taxon>
    </lineage>
</organism>
<accession>A0AAD8TH15</accession>
<keyword evidence="2" id="KW-1185">Reference proteome</keyword>
<dbReference type="AlphaFoldDB" id="A0AAD8TH15"/>
<name>A0AAD8TH15_LOLMU</name>
<evidence type="ECO:0000313" key="1">
    <source>
        <dbReference type="EMBL" id="KAK1681503.1"/>
    </source>
</evidence>
<proteinExistence type="predicted"/>
<gene>
    <name evidence="1" type="ORF">QYE76_042351</name>
</gene>
<evidence type="ECO:0008006" key="3">
    <source>
        <dbReference type="Google" id="ProtNLM"/>
    </source>
</evidence>
<reference evidence="1" key="1">
    <citation type="submission" date="2023-07" db="EMBL/GenBank/DDBJ databases">
        <title>A chromosome-level genome assembly of Lolium multiflorum.</title>
        <authorList>
            <person name="Chen Y."/>
            <person name="Copetti D."/>
            <person name="Kolliker R."/>
            <person name="Studer B."/>
        </authorList>
    </citation>
    <scope>NUCLEOTIDE SEQUENCE</scope>
    <source>
        <strain evidence="1">02402/16</strain>
        <tissue evidence="1">Leaf</tissue>
    </source>
</reference>
<comment type="caution">
    <text evidence="1">The sequence shown here is derived from an EMBL/GenBank/DDBJ whole genome shotgun (WGS) entry which is preliminary data.</text>
</comment>
<dbReference type="Proteomes" id="UP001231189">
    <property type="component" value="Unassembled WGS sequence"/>
</dbReference>
<sequence>MSFDGAFNEHGAGSAAILTFPTGDKLATVALGVKRLTVQGDSQLLVHFSNKVYKPKDDHMIAYLEEV</sequence>